<dbReference type="RefSeq" id="WP_379085916.1">
    <property type="nucleotide sequence ID" value="NZ_JBHTJO010000001.1"/>
</dbReference>
<gene>
    <name evidence="1" type="ORF">ACFQ2F_03800</name>
</gene>
<comment type="caution">
    <text evidence="1">The sequence shown here is derived from an EMBL/GenBank/DDBJ whole genome shotgun (WGS) entry which is preliminary data.</text>
</comment>
<evidence type="ECO:0000313" key="1">
    <source>
        <dbReference type="EMBL" id="MFD0986214.1"/>
    </source>
</evidence>
<dbReference type="EMBL" id="JBHTJO010000001">
    <property type="protein sequence ID" value="MFD0986214.1"/>
    <property type="molecule type" value="Genomic_DNA"/>
</dbReference>
<organism evidence="1 2">
    <name type="scientific">Methyloligella solikamskensis</name>
    <dbReference type="NCBI Taxonomy" id="1177756"/>
    <lineage>
        <taxon>Bacteria</taxon>
        <taxon>Pseudomonadati</taxon>
        <taxon>Pseudomonadota</taxon>
        <taxon>Alphaproteobacteria</taxon>
        <taxon>Hyphomicrobiales</taxon>
        <taxon>Hyphomicrobiaceae</taxon>
        <taxon>Methyloligella</taxon>
    </lineage>
</organism>
<evidence type="ECO:0000313" key="2">
    <source>
        <dbReference type="Proteomes" id="UP001597102"/>
    </source>
</evidence>
<reference evidence="2" key="1">
    <citation type="journal article" date="2019" name="Int. J. Syst. Evol. Microbiol.">
        <title>The Global Catalogue of Microorganisms (GCM) 10K type strain sequencing project: providing services to taxonomists for standard genome sequencing and annotation.</title>
        <authorList>
            <consortium name="The Broad Institute Genomics Platform"/>
            <consortium name="The Broad Institute Genome Sequencing Center for Infectious Disease"/>
            <person name="Wu L."/>
            <person name="Ma J."/>
        </authorList>
    </citation>
    <scope>NUCLEOTIDE SEQUENCE [LARGE SCALE GENOMIC DNA]</scope>
    <source>
        <strain evidence="2">CCUG 61697</strain>
    </source>
</reference>
<keyword evidence="2" id="KW-1185">Reference proteome</keyword>
<proteinExistence type="predicted"/>
<dbReference type="Proteomes" id="UP001597102">
    <property type="component" value="Unassembled WGS sequence"/>
</dbReference>
<sequence>MIKLTKFRVIEISAAVVLTLAALLILGWQAWANSDARAVSLADGKSRSGPVHTQPLP</sequence>
<protein>
    <submittedName>
        <fullName evidence="1">Uncharacterized protein</fullName>
    </submittedName>
</protein>
<accession>A0ABW3J7J5</accession>
<name>A0ABW3J7J5_9HYPH</name>